<dbReference type="AlphaFoldDB" id="A0A7J0BXU4"/>
<dbReference type="Gene3D" id="3.30.450.40">
    <property type="match status" value="1"/>
</dbReference>
<dbReference type="Pfam" id="PF01590">
    <property type="entry name" value="GAF"/>
    <property type="match status" value="1"/>
</dbReference>
<evidence type="ECO:0000259" key="2">
    <source>
        <dbReference type="SMART" id="SM00065"/>
    </source>
</evidence>
<evidence type="ECO:0000256" key="1">
    <source>
        <dbReference type="ARBA" id="ARBA00022801"/>
    </source>
</evidence>
<keyword evidence="5" id="KW-1185">Reference proteome</keyword>
<reference evidence="4 5" key="1">
    <citation type="submission" date="2020-05" db="EMBL/GenBank/DDBJ databases">
        <title>Draft genome sequence of Desulfovibrio psychrotolerans JS1T.</title>
        <authorList>
            <person name="Ueno A."/>
            <person name="Tamazawa S."/>
            <person name="Tamamura S."/>
            <person name="Murakami T."/>
            <person name="Kiyama T."/>
            <person name="Inomata H."/>
            <person name="Amano Y."/>
            <person name="Miyakawa K."/>
            <person name="Tamaki H."/>
            <person name="Naganuma T."/>
            <person name="Kaneko K."/>
        </authorList>
    </citation>
    <scope>NUCLEOTIDE SEQUENCE [LARGE SCALE GENOMIC DNA]</scope>
    <source>
        <strain evidence="4 5">JS1</strain>
    </source>
</reference>
<evidence type="ECO:0000313" key="4">
    <source>
        <dbReference type="EMBL" id="GFM38518.1"/>
    </source>
</evidence>
<evidence type="ECO:0000259" key="3">
    <source>
        <dbReference type="SMART" id="SM00331"/>
    </source>
</evidence>
<dbReference type="InterPro" id="IPR003018">
    <property type="entry name" value="GAF"/>
</dbReference>
<feature type="domain" description="GAF" evidence="2">
    <location>
        <begin position="30"/>
        <end position="182"/>
    </location>
</feature>
<dbReference type="SMART" id="SM00331">
    <property type="entry name" value="PP2C_SIG"/>
    <property type="match status" value="1"/>
</dbReference>
<dbReference type="SUPFAM" id="SSF81606">
    <property type="entry name" value="PP2C-like"/>
    <property type="match status" value="1"/>
</dbReference>
<proteinExistence type="predicted"/>
<evidence type="ECO:0000313" key="5">
    <source>
        <dbReference type="Proteomes" id="UP000503820"/>
    </source>
</evidence>
<keyword evidence="1" id="KW-0378">Hydrolase</keyword>
<gene>
    <name evidence="4" type="ORF">DSM19430T_32020</name>
</gene>
<dbReference type="SUPFAM" id="SSF55781">
    <property type="entry name" value="GAF domain-like"/>
    <property type="match status" value="1"/>
</dbReference>
<sequence length="425" mass="46940">MAQDHSVQQRQGSRLRKLIEANQMLAQVESLPELLPRLLELAQDVTDAVASSILLYDVQRQCLRFALARNDTPGIAERILTCDFELCQGEGIAGTVAQTRKPLLCGEDDPRIRRDADAVTGFRTRSVLCVPILYKEELLGVAQVLNPRQGGMFTPEDLDILESFAHLAGVALVRSRLLEALLEQERMNTQLQAAARIQEAFQPRLPDMAESHIWACSHPAIHVGGDMYDCIILPDGRMVAYIADVAGKGLGAALVGAAVWSRMRSLALEGLNPSIILKRMNEMLLNDMENALFVTLCVAVYDKRSHTAQLANAGHLMPLRMRGASVEEIPLPPGLPLGIEPEVSYQEYSLSLSPGEAVLLISDGITEARNADREMFGEERVADLLRQKGAAPYGEALMEGVLFWQRGVAANDDRTILELWRDNRR</sequence>
<comment type="caution">
    <text evidence="4">The sequence shown here is derived from an EMBL/GenBank/DDBJ whole genome shotgun (WGS) entry which is preliminary data.</text>
</comment>
<organism evidence="4 5">
    <name type="scientific">Desulfovibrio psychrotolerans</name>
    <dbReference type="NCBI Taxonomy" id="415242"/>
    <lineage>
        <taxon>Bacteria</taxon>
        <taxon>Pseudomonadati</taxon>
        <taxon>Thermodesulfobacteriota</taxon>
        <taxon>Desulfovibrionia</taxon>
        <taxon>Desulfovibrionales</taxon>
        <taxon>Desulfovibrionaceae</taxon>
        <taxon>Desulfovibrio</taxon>
    </lineage>
</organism>
<accession>A0A7J0BXU4</accession>
<dbReference type="SMART" id="SM00065">
    <property type="entry name" value="GAF"/>
    <property type="match status" value="1"/>
</dbReference>
<dbReference type="InterPro" id="IPR052016">
    <property type="entry name" value="Bact_Sigma-Reg"/>
</dbReference>
<dbReference type="InterPro" id="IPR001932">
    <property type="entry name" value="PPM-type_phosphatase-like_dom"/>
</dbReference>
<evidence type="ECO:0008006" key="6">
    <source>
        <dbReference type="Google" id="ProtNLM"/>
    </source>
</evidence>
<feature type="domain" description="PPM-type phosphatase" evidence="3">
    <location>
        <begin position="211"/>
        <end position="421"/>
    </location>
</feature>
<dbReference type="PANTHER" id="PTHR43156:SF2">
    <property type="entry name" value="STAGE II SPORULATION PROTEIN E"/>
    <property type="match status" value="1"/>
</dbReference>
<dbReference type="GO" id="GO:0016791">
    <property type="term" value="F:phosphatase activity"/>
    <property type="evidence" value="ECO:0007669"/>
    <property type="project" value="TreeGrafter"/>
</dbReference>
<dbReference type="Proteomes" id="UP000503820">
    <property type="component" value="Unassembled WGS sequence"/>
</dbReference>
<dbReference type="PANTHER" id="PTHR43156">
    <property type="entry name" value="STAGE II SPORULATION PROTEIN E-RELATED"/>
    <property type="match status" value="1"/>
</dbReference>
<dbReference type="InterPro" id="IPR029016">
    <property type="entry name" value="GAF-like_dom_sf"/>
</dbReference>
<dbReference type="Gene3D" id="3.60.40.10">
    <property type="entry name" value="PPM-type phosphatase domain"/>
    <property type="match status" value="1"/>
</dbReference>
<dbReference type="InterPro" id="IPR036457">
    <property type="entry name" value="PPM-type-like_dom_sf"/>
</dbReference>
<dbReference type="EMBL" id="BLVP01000043">
    <property type="protein sequence ID" value="GFM38518.1"/>
    <property type="molecule type" value="Genomic_DNA"/>
</dbReference>
<dbReference type="RefSeq" id="WP_174411132.1">
    <property type="nucleotide sequence ID" value="NZ_BLVP01000043.1"/>
</dbReference>
<protein>
    <recommendedName>
        <fullName evidence="6">Cyclic diguanylate phosphodiesterase</fullName>
    </recommendedName>
</protein>
<name>A0A7J0BXU4_9BACT</name>
<dbReference type="Pfam" id="PF07228">
    <property type="entry name" value="SpoIIE"/>
    <property type="match status" value="1"/>
</dbReference>